<protein>
    <recommendedName>
        <fullName evidence="4">DYW domain-containing protein</fullName>
    </recommendedName>
</protein>
<dbReference type="GO" id="GO:0008270">
    <property type="term" value="F:zinc ion binding"/>
    <property type="evidence" value="ECO:0007669"/>
    <property type="project" value="InterPro"/>
</dbReference>
<feature type="repeat" description="PPR" evidence="3">
    <location>
        <begin position="193"/>
        <end position="227"/>
    </location>
</feature>
<evidence type="ECO:0000313" key="6">
    <source>
        <dbReference type="Proteomes" id="UP000826271"/>
    </source>
</evidence>
<evidence type="ECO:0000313" key="5">
    <source>
        <dbReference type="EMBL" id="KAG8390364.1"/>
    </source>
</evidence>
<dbReference type="FunFam" id="1.25.40.10:FF:000344">
    <property type="entry name" value="Pentatricopeptide repeat-containing protein"/>
    <property type="match status" value="1"/>
</dbReference>
<dbReference type="Pfam" id="PF20430">
    <property type="entry name" value="Eplus_motif"/>
    <property type="match status" value="1"/>
</dbReference>
<keyword evidence="2" id="KW-0677">Repeat</keyword>
<dbReference type="Proteomes" id="UP000826271">
    <property type="component" value="Unassembled WGS sequence"/>
</dbReference>
<evidence type="ECO:0000256" key="3">
    <source>
        <dbReference type="PROSITE-ProRule" id="PRU00708"/>
    </source>
</evidence>
<name>A0AAV6YC68_9LAMI</name>
<dbReference type="FunFam" id="1.25.40.10:FF:002148">
    <property type="entry name" value="Pentatricopeptide repeat-containing protein At2g29760, chloroplastic"/>
    <property type="match status" value="1"/>
</dbReference>
<keyword evidence="6" id="KW-1185">Reference proteome</keyword>
<comment type="caution">
    <text evidence="5">The sequence shown here is derived from an EMBL/GenBank/DDBJ whole genome shotgun (WGS) entry which is preliminary data.</text>
</comment>
<dbReference type="PANTHER" id="PTHR47926:SF373">
    <property type="entry name" value="TETRATRICOPEPTIDE-LIKE HELICAL DOMAIN SUPERFAMILY, DYW DOMAIN-CONTAINING PROTEIN"/>
    <property type="match status" value="1"/>
</dbReference>
<comment type="similarity">
    <text evidence="1">Belongs to the PPR family. PCMP-H subfamily.</text>
</comment>
<dbReference type="InterPro" id="IPR032867">
    <property type="entry name" value="DYW_dom"/>
</dbReference>
<dbReference type="Pfam" id="PF20431">
    <property type="entry name" value="E_motif"/>
    <property type="match status" value="1"/>
</dbReference>
<reference evidence="5" key="1">
    <citation type="submission" date="2019-10" db="EMBL/GenBank/DDBJ databases">
        <authorList>
            <person name="Zhang R."/>
            <person name="Pan Y."/>
            <person name="Wang J."/>
            <person name="Ma R."/>
            <person name="Yu S."/>
        </authorList>
    </citation>
    <scope>NUCLEOTIDE SEQUENCE</scope>
    <source>
        <strain evidence="5">LA-IB0</strain>
        <tissue evidence="5">Leaf</tissue>
    </source>
</reference>
<evidence type="ECO:0000256" key="2">
    <source>
        <dbReference type="ARBA" id="ARBA00022737"/>
    </source>
</evidence>
<dbReference type="Pfam" id="PF13041">
    <property type="entry name" value="PPR_2"/>
    <property type="match status" value="3"/>
</dbReference>
<feature type="repeat" description="PPR" evidence="3">
    <location>
        <begin position="261"/>
        <end position="295"/>
    </location>
</feature>
<dbReference type="Pfam" id="PF01535">
    <property type="entry name" value="PPR"/>
    <property type="match status" value="3"/>
</dbReference>
<feature type="domain" description="DYW" evidence="4">
    <location>
        <begin position="577"/>
        <end position="669"/>
    </location>
</feature>
<evidence type="ECO:0000256" key="1">
    <source>
        <dbReference type="ARBA" id="ARBA00006643"/>
    </source>
</evidence>
<sequence>MKPITNPTKFSRHLSTATQRTQTIHQNAEAFVIQILDNNPDFKTLKEIHSKIISDPHLYSDTSLAIKLMRAYAAHGKPEITRKVFDEIPERNNVICNVMIRSYVNNHFYKDAILMYKSMVASGVMPDHYTLPCILKACSGSNSLRFGVQIHCPAVKKGLDLTLYTGNGLVAMYGKCGNLVEARRVLDEMPYRDIVSWNSMVAGYAQNGRFDEALEVCKEMESLSVIPDPGTMASLSPAITNTRKENVVFVKKMFLNMAKEELVAWNVMIAVYANNSMSSEAVSLYSLMEAHGLKPDAITIASVLPACGDLSAVSLGKRIHEYVVMKVLRPNLSVENALIDMYAKCGCLQEARKVFDEMQIRDVVSWTSMMSAYGRSGKGHEAIELFSKMQELGLVPDSIAFVSILSACSHAGLLNEGKYYYKLMREEYKIVPRLEHFTCMVDLLGRAGRVNEAYDHIKRMPVEPNDRVWGALLSACNVYNNMDIGIIAADHLFQLAPEQSGYYILLSNIYAKAGRWKDVTLIRLFMKGRGIKKIPGVSNVELDDRVHTFLAGDRSHPRTAEIYDELDILLGKMKEAGYVPKTDTALHDVEEEDKENHLLVHSEKLAIVFGIISTKRGIPIRITKNLRVCEDCHIAIKYISKITDRRIVVRDTNRYHHFESGICSCGDYW</sequence>
<dbReference type="InterPro" id="IPR046960">
    <property type="entry name" value="PPR_At4g14850-like_plant"/>
</dbReference>
<feature type="repeat" description="PPR" evidence="3">
    <location>
        <begin position="92"/>
        <end position="126"/>
    </location>
</feature>
<gene>
    <name evidence="5" type="ORF">BUALT_Bualt01G0075800</name>
</gene>
<dbReference type="PROSITE" id="PS51375">
    <property type="entry name" value="PPR"/>
    <property type="match status" value="5"/>
</dbReference>
<dbReference type="InterPro" id="IPR002885">
    <property type="entry name" value="PPR_rpt"/>
</dbReference>
<dbReference type="EMBL" id="WHWC01000001">
    <property type="protein sequence ID" value="KAG8390364.1"/>
    <property type="molecule type" value="Genomic_DNA"/>
</dbReference>
<dbReference type="AlphaFoldDB" id="A0AAV6YC68"/>
<dbReference type="Gene3D" id="1.25.40.10">
    <property type="entry name" value="Tetratricopeptide repeat domain"/>
    <property type="match status" value="4"/>
</dbReference>
<accession>A0AAV6YC68</accession>
<dbReference type="Pfam" id="PF14432">
    <property type="entry name" value="DYW_deaminase"/>
    <property type="match status" value="1"/>
</dbReference>
<feature type="repeat" description="PPR" evidence="3">
    <location>
        <begin position="362"/>
        <end position="396"/>
    </location>
</feature>
<dbReference type="InterPro" id="IPR046849">
    <property type="entry name" value="E2_motif"/>
</dbReference>
<dbReference type="InterPro" id="IPR011990">
    <property type="entry name" value="TPR-like_helical_dom_sf"/>
</dbReference>
<dbReference type="NCBIfam" id="TIGR00756">
    <property type="entry name" value="PPR"/>
    <property type="match status" value="6"/>
</dbReference>
<dbReference type="GO" id="GO:0003723">
    <property type="term" value="F:RNA binding"/>
    <property type="evidence" value="ECO:0007669"/>
    <property type="project" value="InterPro"/>
</dbReference>
<dbReference type="GO" id="GO:0009451">
    <property type="term" value="P:RNA modification"/>
    <property type="evidence" value="ECO:0007669"/>
    <property type="project" value="InterPro"/>
</dbReference>
<evidence type="ECO:0000259" key="4">
    <source>
        <dbReference type="Pfam" id="PF14432"/>
    </source>
</evidence>
<dbReference type="PANTHER" id="PTHR47926">
    <property type="entry name" value="PENTATRICOPEPTIDE REPEAT-CONTAINING PROTEIN"/>
    <property type="match status" value="1"/>
</dbReference>
<organism evidence="5 6">
    <name type="scientific">Buddleja alternifolia</name>
    <dbReference type="NCBI Taxonomy" id="168488"/>
    <lineage>
        <taxon>Eukaryota</taxon>
        <taxon>Viridiplantae</taxon>
        <taxon>Streptophyta</taxon>
        <taxon>Embryophyta</taxon>
        <taxon>Tracheophyta</taxon>
        <taxon>Spermatophyta</taxon>
        <taxon>Magnoliopsida</taxon>
        <taxon>eudicotyledons</taxon>
        <taxon>Gunneridae</taxon>
        <taxon>Pentapetalae</taxon>
        <taxon>asterids</taxon>
        <taxon>lamiids</taxon>
        <taxon>Lamiales</taxon>
        <taxon>Scrophulariaceae</taxon>
        <taxon>Buddlejeae</taxon>
        <taxon>Buddleja</taxon>
    </lineage>
</organism>
<proteinExistence type="inferred from homology"/>
<feature type="repeat" description="PPR" evidence="3">
    <location>
        <begin position="331"/>
        <end position="361"/>
    </location>
</feature>
<dbReference type="InterPro" id="IPR046848">
    <property type="entry name" value="E_motif"/>
</dbReference>